<dbReference type="Pfam" id="PF06707">
    <property type="entry name" value="DUF1194"/>
    <property type="match status" value="1"/>
</dbReference>
<dbReference type="InterPro" id="IPR013424">
    <property type="entry name" value="Ice-binding_C"/>
</dbReference>
<keyword evidence="2" id="KW-1185">Reference proteome</keyword>
<evidence type="ECO:0000313" key="2">
    <source>
        <dbReference type="Proteomes" id="UP001600165"/>
    </source>
</evidence>
<dbReference type="NCBIfam" id="TIGR02595">
    <property type="entry name" value="PEP_CTERM"/>
    <property type="match status" value="1"/>
</dbReference>
<name>A0ABW6IFW4_9CYAN</name>
<organism evidence="1 2">
    <name type="scientific">Almyronema epifaneia S1</name>
    <dbReference type="NCBI Taxonomy" id="2991925"/>
    <lineage>
        <taxon>Bacteria</taxon>
        <taxon>Bacillati</taxon>
        <taxon>Cyanobacteriota</taxon>
        <taxon>Cyanophyceae</taxon>
        <taxon>Nodosilineales</taxon>
        <taxon>Nodosilineaceae</taxon>
        <taxon>Almyronema</taxon>
        <taxon>Almyronema epifaneia</taxon>
    </lineage>
</organism>
<accession>A0ABW6IFW4</accession>
<proteinExistence type="predicted"/>
<protein>
    <submittedName>
        <fullName evidence="1">DUF1194 domain-containing protein</fullName>
    </submittedName>
</protein>
<evidence type="ECO:0000313" key="1">
    <source>
        <dbReference type="EMBL" id="MFE4106269.1"/>
    </source>
</evidence>
<reference evidence="1 2" key="1">
    <citation type="submission" date="2024-10" db="EMBL/GenBank/DDBJ databases">
        <authorList>
            <person name="Ratan Roy A."/>
            <person name="Morales Sandoval P.H."/>
            <person name="De Los Santos Villalobos S."/>
            <person name="Chakraborty S."/>
            <person name="Mukherjee J."/>
        </authorList>
    </citation>
    <scope>NUCLEOTIDE SEQUENCE [LARGE SCALE GENOMIC DNA]</scope>
    <source>
        <strain evidence="1 2">S1</strain>
    </source>
</reference>
<dbReference type="EMBL" id="JBHZOL010000060">
    <property type="protein sequence ID" value="MFE4106269.1"/>
    <property type="molecule type" value="Genomic_DNA"/>
</dbReference>
<dbReference type="InterPro" id="IPR010607">
    <property type="entry name" value="DUF1194"/>
</dbReference>
<comment type="caution">
    <text evidence="1">The sequence shown here is derived from an EMBL/GenBank/DDBJ whole genome shotgun (WGS) entry which is preliminary data.</text>
</comment>
<dbReference type="InterPro" id="IPR036465">
    <property type="entry name" value="vWFA_dom_sf"/>
</dbReference>
<gene>
    <name evidence="1" type="ORF">ACFVKH_08280</name>
</gene>
<dbReference type="Proteomes" id="UP001600165">
    <property type="component" value="Unassembled WGS sequence"/>
</dbReference>
<dbReference type="SUPFAM" id="SSF53300">
    <property type="entry name" value="vWA-like"/>
    <property type="match status" value="1"/>
</dbReference>
<dbReference type="RefSeq" id="WP_377963863.1">
    <property type="nucleotide sequence ID" value="NZ_JBHZOL010000060.1"/>
</dbReference>
<sequence>MLNLLSAQLLTPKVLPSLGAITALGLPLAAQLPVSAATLIPVNVELSLLVDVSPSVSNFEYALQTGGYRDAFINLAGEFGSGQFGSVAVNFIEWAGPNQQQESIPWTLLDSPASALAFADTIEALVRPVGSSGTAPGSAIAFATPLFSSNQYEGQNWVIDVSGDGVQTFGFPTSLARDNALAAGVTTINGLPIIATPGLSFIKTWYENNVQGGSGSFVIAANGFDDVGRAVEQKLLRELTLPPTDTPPAAIPEPVTILGIALVGGGLASLKRHRSA</sequence>